<evidence type="ECO:0000256" key="3">
    <source>
        <dbReference type="ARBA" id="ARBA00022729"/>
    </source>
</evidence>
<dbReference type="EMBL" id="MHQO01000040">
    <property type="protein sequence ID" value="OHA05974.1"/>
    <property type="molecule type" value="Genomic_DNA"/>
</dbReference>
<feature type="compositionally biased region" description="Low complexity" evidence="5">
    <location>
        <begin position="121"/>
        <end position="138"/>
    </location>
</feature>
<keyword evidence="6" id="KW-0812">Transmembrane</keyword>
<evidence type="ECO:0000256" key="1">
    <source>
        <dbReference type="ARBA" id="ARBA00004613"/>
    </source>
</evidence>
<keyword evidence="6" id="KW-1133">Transmembrane helix</keyword>
<sequence length="355" mass="39786">MYNNEVKLSRRLYPKTALAKGFFAFFAFIFFFLATIAILERQTDEERLLGRIEETTSLTPEEKTVVSQKLQELSVDSDNDGLKDWEEIIYRTDPKNSDTDGDGTNDGDEIQKNRDPLVQGPDDSLAPPKSAASSKQKNADMLANNLTYTFLRKLQNAIGPSVGGENIEVDTETAGAVVQEMGLLDSQATLASLTAPITIHDFTISKENNSSAMKNYFNTVFTEVYEKNFFTINDESRDVIAVLTKALETKNFAGLAKLDAFIDAHTTGALSLKKIPVPEGYEDFAIELLTYIERNKAILRIFRNTENDPLYTLQVVGLYFPNEIRMLEFQEQIGARLKEAGIAFSPNEKGYAFFQ</sequence>
<feature type="compositionally biased region" description="Basic and acidic residues" evidence="5">
    <location>
        <begin position="89"/>
        <end position="98"/>
    </location>
</feature>
<dbReference type="AlphaFoldDB" id="A0A1G2L359"/>
<dbReference type="Proteomes" id="UP000177982">
    <property type="component" value="Unassembled WGS sequence"/>
</dbReference>
<feature type="transmembrane region" description="Helical" evidence="6">
    <location>
        <begin position="21"/>
        <end position="39"/>
    </location>
</feature>
<proteinExistence type="predicted"/>
<comment type="caution">
    <text evidence="7">The sequence shown here is derived from an EMBL/GenBank/DDBJ whole genome shotgun (WGS) entry which is preliminary data.</text>
</comment>
<dbReference type="InterPro" id="IPR059100">
    <property type="entry name" value="TSP3_bac"/>
</dbReference>
<evidence type="ECO:0000256" key="6">
    <source>
        <dbReference type="SAM" id="Phobius"/>
    </source>
</evidence>
<name>A0A1G2L359_9BACT</name>
<keyword evidence="4" id="KW-0106">Calcium</keyword>
<keyword evidence="3" id="KW-0732">Signal</keyword>
<feature type="compositionally biased region" description="Acidic residues" evidence="5">
    <location>
        <begin position="99"/>
        <end position="108"/>
    </location>
</feature>
<comment type="subcellular location">
    <subcellularLocation>
        <location evidence="1">Secreted</location>
    </subcellularLocation>
</comment>
<keyword evidence="2" id="KW-0964">Secreted</keyword>
<dbReference type="InterPro" id="IPR053180">
    <property type="entry name" value="Ca-binding_acidic-repeat"/>
</dbReference>
<accession>A0A1G2L359</accession>
<dbReference type="Pfam" id="PF18884">
    <property type="entry name" value="TSP3_bac"/>
    <property type="match status" value="2"/>
</dbReference>
<evidence type="ECO:0000313" key="8">
    <source>
        <dbReference type="Proteomes" id="UP000177982"/>
    </source>
</evidence>
<dbReference type="PANTHER" id="PTHR37467:SF1">
    <property type="entry name" value="EXPORTED CALCIUM-BINDING GLYCOPROTEIN"/>
    <property type="match status" value="1"/>
</dbReference>
<evidence type="ECO:0000256" key="4">
    <source>
        <dbReference type="ARBA" id="ARBA00022837"/>
    </source>
</evidence>
<protein>
    <submittedName>
        <fullName evidence="7">Uncharacterized protein</fullName>
    </submittedName>
</protein>
<feature type="region of interest" description="Disordered" evidence="5">
    <location>
        <begin position="89"/>
        <end position="138"/>
    </location>
</feature>
<keyword evidence="6" id="KW-0472">Membrane</keyword>
<dbReference type="PANTHER" id="PTHR37467">
    <property type="entry name" value="EXPORTED CALCIUM-BINDING GLYCOPROTEIN-RELATED"/>
    <property type="match status" value="1"/>
</dbReference>
<organism evidence="7 8">
    <name type="scientific">Candidatus Sungbacteria bacterium RIFCSPLOWO2_01_FULL_47_10</name>
    <dbReference type="NCBI Taxonomy" id="1802276"/>
    <lineage>
        <taxon>Bacteria</taxon>
        <taxon>Candidatus Sungiibacteriota</taxon>
    </lineage>
</organism>
<reference evidence="7 8" key="1">
    <citation type="journal article" date="2016" name="Nat. Commun.">
        <title>Thousands of microbial genomes shed light on interconnected biogeochemical processes in an aquifer system.</title>
        <authorList>
            <person name="Anantharaman K."/>
            <person name="Brown C.T."/>
            <person name="Hug L.A."/>
            <person name="Sharon I."/>
            <person name="Castelle C.J."/>
            <person name="Probst A.J."/>
            <person name="Thomas B.C."/>
            <person name="Singh A."/>
            <person name="Wilkins M.J."/>
            <person name="Karaoz U."/>
            <person name="Brodie E.L."/>
            <person name="Williams K.H."/>
            <person name="Hubbard S.S."/>
            <person name="Banfield J.F."/>
        </authorList>
    </citation>
    <scope>NUCLEOTIDE SEQUENCE [LARGE SCALE GENOMIC DNA]</scope>
</reference>
<gene>
    <name evidence="7" type="ORF">A2934_03955</name>
</gene>
<evidence type="ECO:0000256" key="5">
    <source>
        <dbReference type="SAM" id="MobiDB-lite"/>
    </source>
</evidence>
<evidence type="ECO:0000256" key="2">
    <source>
        <dbReference type="ARBA" id="ARBA00022525"/>
    </source>
</evidence>
<evidence type="ECO:0000313" key="7">
    <source>
        <dbReference type="EMBL" id="OHA05974.1"/>
    </source>
</evidence>